<comment type="caution">
    <text evidence="2">The sequence shown here is derived from an EMBL/GenBank/DDBJ whole genome shotgun (WGS) entry which is preliminary data.</text>
</comment>
<dbReference type="EMBL" id="PYGA01000006">
    <property type="protein sequence ID" value="PSK98021.1"/>
    <property type="molecule type" value="Genomic_DNA"/>
</dbReference>
<dbReference type="SUPFAM" id="SSF56601">
    <property type="entry name" value="beta-lactamase/transpeptidase-like"/>
    <property type="match status" value="1"/>
</dbReference>
<dbReference type="PANTHER" id="PTHR43283">
    <property type="entry name" value="BETA-LACTAMASE-RELATED"/>
    <property type="match status" value="1"/>
</dbReference>
<feature type="domain" description="Beta-lactamase-related" evidence="1">
    <location>
        <begin position="48"/>
        <end position="338"/>
    </location>
</feature>
<dbReference type="InterPro" id="IPR050789">
    <property type="entry name" value="Diverse_Enzym_Activities"/>
</dbReference>
<dbReference type="Pfam" id="PF00144">
    <property type="entry name" value="Beta-lactamase"/>
    <property type="match status" value="1"/>
</dbReference>
<dbReference type="OrthoDB" id="3499702at2"/>
<evidence type="ECO:0000313" key="2">
    <source>
        <dbReference type="EMBL" id="PSK98021.1"/>
    </source>
</evidence>
<dbReference type="RefSeq" id="WP_106582768.1">
    <property type="nucleotide sequence ID" value="NZ_PYGA01000006.1"/>
</dbReference>
<accession>A0A2P8DLH9</accession>
<gene>
    <name evidence="2" type="ORF">CLV63_10669</name>
</gene>
<evidence type="ECO:0000259" key="1">
    <source>
        <dbReference type="Pfam" id="PF00144"/>
    </source>
</evidence>
<dbReference type="Gene3D" id="3.40.710.10">
    <property type="entry name" value="DD-peptidase/beta-lactamase superfamily"/>
    <property type="match status" value="1"/>
</dbReference>
<dbReference type="InterPro" id="IPR012338">
    <property type="entry name" value="Beta-lactam/transpept-like"/>
</dbReference>
<evidence type="ECO:0000313" key="3">
    <source>
        <dbReference type="Proteomes" id="UP000240542"/>
    </source>
</evidence>
<name>A0A2P8DLH9_9ACTN</name>
<dbReference type="AlphaFoldDB" id="A0A2P8DLH9"/>
<keyword evidence="3" id="KW-1185">Reference proteome</keyword>
<reference evidence="2 3" key="1">
    <citation type="submission" date="2018-03" db="EMBL/GenBank/DDBJ databases">
        <title>Genomic Encyclopedia of Archaeal and Bacterial Type Strains, Phase II (KMG-II): from individual species to whole genera.</title>
        <authorList>
            <person name="Goeker M."/>
        </authorList>
    </citation>
    <scope>NUCLEOTIDE SEQUENCE [LARGE SCALE GENOMIC DNA]</scope>
    <source>
        <strain evidence="2 3">DSM 45312</strain>
    </source>
</reference>
<sequence length="351" mass="38796">MSRTASAVLDRVAARYAADPRVSAMSMAIDQPSTGFSWSHGDTGRSYFVASITKLYTVAMIMQLRDEGALALDTRVAELLGADTMRGLNVHGGRDHGPAITVRELLTQTSGIPDYFEQRRPDGGTYLADILRADAASTFEDFLAMARALPSRFAPSEPGRAQYCDTNYQLLGRVIEAATSAQYEDALRRRVTEPLSLHDTWLFTPRTLDRHDEAATILHGRTPVRIPQAIASFPPDGAVVSTAADQLRLIRAFMEGELFPTRYLSEMTAHWNPVFSRLDPIDYGIGIMRFALPRWQSPFAPVPEMIGHSGAFGSVLYCVPERGLYAAGTVNQMRPRSLAHRVLLQLVARVR</sequence>
<dbReference type="Proteomes" id="UP000240542">
    <property type="component" value="Unassembled WGS sequence"/>
</dbReference>
<organism evidence="2 3">
    <name type="scientific">Murinocardiopsis flavida</name>
    <dbReference type="NCBI Taxonomy" id="645275"/>
    <lineage>
        <taxon>Bacteria</taxon>
        <taxon>Bacillati</taxon>
        <taxon>Actinomycetota</taxon>
        <taxon>Actinomycetes</taxon>
        <taxon>Streptosporangiales</taxon>
        <taxon>Nocardiopsidaceae</taxon>
        <taxon>Murinocardiopsis</taxon>
    </lineage>
</organism>
<dbReference type="InterPro" id="IPR001466">
    <property type="entry name" value="Beta-lactam-related"/>
</dbReference>
<protein>
    <submittedName>
        <fullName evidence="2">CubicO group peptidase (Beta-lactamase class C family)</fullName>
    </submittedName>
</protein>
<proteinExistence type="predicted"/>